<keyword evidence="3 9" id="KW-0812">Transmembrane</keyword>
<dbReference type="InterPro" id="IPR005045">
    <property type="entry name" value="CDC50/LEM3_fam"/>
</dbReference>
<comment type="similarity">
    <text evidence="2">Belongs to the CDC50/LEM3 family.</text>
</comment>
<evidence type="ECO:0000256" key="8">
    <source>
        <dbReference type="PROSITE-ProRule" id="PRU00339"/>
    </source>
</evidence>
<evidence type="ECO:0000256" key="5">
    <source>
        <dbReference type="ARBA" id="ARBA00022803"/>
    </source>
</evidence>
<evidence type="ECO:0000256" key="7">
    <source>
        <dbReference type="ARBA" id="ARBA00023136"/>
    </source>
</evidence>
<organism evidence="10 11">
    <name type="scientific">Blattamonas nauphoetae</name>
    <dbReference type="NCBI Taxonomy" id="2049346"/>
    <lineage>
        <taxon>Eukaryota</taxon>
        <taxon>Metamonada</taxon>
        <taxon>Preaxostyla</taxon>
        <taxon>Oxymonadida</taxon>
        <taxon>Blattamonas</taxon>
    </lineage>
</organism>
<evidence type="ECO:0000256" key="6">
    <source>
        <dbReference type="ARBA" id="ARBA00022989"/>
    </source>
</evidence>
<dbReference type="Pfam" id="PF13181">
    <property type="entry name" value="TPR_8"/>
    <property type="match status" value="1"/>
</dbReference>
<dbReference type="Pfam" id="PF13432">
    <property type="entry name" value="TPR_16"/>
    <property type="match status" value="1"/>
</dbReference>
<dbReference type="PANTHER" id="PTHR22904">
    <property type="entry name" value="TPR REPEAT CONTAINING PROTEIN"/>
    <property type="match status" value="1"/>
</dbReference>
<feature type="repeat" description="TPR" evidence="8">
    <location>
        <begin position="495"/>
        <end position="528"/>
    </location>
</feature>
<evidence type="ECO:0000256" key="9">
    <source>
        <dbReference type="SAM" id="Phobius"/>
    </source>
</evidence>
<dbReference type="PROSITE" id="PS50005">
    <property type="entry name" value="TPR"/>
    <property type="match status" value="3"/>
</dbReference>
<dbReference type="Pfam" id="PF13414">
    <property type="entry name" value="TPR_11"/>
    <property type="match status" value="1"/>
</dbReference>
<feature type="repeat" description="TPR" evidence="8">
    <location>
        <begin position="411"/>
        <end position="444"/>
    </location>
</feature>
<dbReference type="SUPFAM" id="SSF48452">
    <property type="entry name" value="TPR-like"/>
    <property type="match status" value="2"/>
</dbReference>
<feature type="repeat" description="TPR" evidence="8">
    <location>
        <begin position="277"/>
        <end position="310"/>
    </location>
</feature>
<evidence type="ECO:0000256" key="4">
    <source>
        <dbReference type="ARBA" id="ARBA00022737"/>
    </source>
</evidence>
<dbReference type="InterPro" id="IPR019734">
    <property type="entry name" value="TPR_rpt"/>
</dbReference>
<keyword evidence="7 9" id="KW-0472">Membrane</keyword>
<dbReference type="EMBL" id="JARBJD010000037">
    <property type="protein sequence ID" value="KAK2958529.1"/>
    <property type="molecule type" value="Genomic_DNA"/>
</dbReference>
<keyword evidence="6 9" id="KW-1133">Transmembrane helix</keyword>
<feature type="transmembrane region" description="Helical" evidence="9">
    <location>
        <begin position="12"/>
        <end position="33"/>
    </location>
</feature>
<evidence type="ECO:0000313" key="11">
    <source>
        <dbReference type="Proteomes" id="UP001281761"/>
    </source>
</evidence>
<keyword evidence="5 8" id="KW-0802">TPR repeat</keyword>
<dbReference type="InterPro" id="IPR011990">
    <property type="entry name" value="TPR-like_helical_dom_sf"/>
</dbReference>
<dbReference type="PANTHER" id="PTHR22904:SF523">
    <property type="entry name" value="STRESS-INDUCED-PHOSPHOPROTEIN 1"/>
    <property type="match status" value="1"/>
</dbReference>
<feature type="transmembrane region" description="Helical" evidence="9">
    <location>
        <begin position="236"/>
        <end position="257"/>
    </location>
</feature>
<sequence>MPGVSPRLSPLQLVIVLSVIFVVFIALGVPISIQSSRLYEKVIPYHTDPEGAIQKSFNVKNNVKGPVYVMYQLEDYYQNHRRFVNSRNYDQLKGKKISDQQLYDCDPRLTKDDDPHINPCGIAAQMLFNDSFSLKKDDGAGLYSPVQWVRDDLVWKSDRKLFKRSDDAWTDVSKDDFIVWMKTAALPDFRKPYARLPNGLPAGDYIVEISNIYTATKGPKSIVFSQHTWFGGKNPFIGILFLVVGGTCGLLALLIGLKACLCPRKFSEADLQSLMRSIELKELGNAAFGKGDYMAALEHYSEAIKVDRNNGSLWGNRSAAYFYLGLYDKCIEDANYALELVPTMAKYYLRKGMAHLKMGQNYSAKIAFQNGLAKEPGNNELRAALAERKPGEPNYVGDNASMSYEQKRDKANDLKNEGNKFFQQKKYAEAIAKYNQAIVFNPSESIFYNNRAACHTELGQFDDAIHDCKMAITLGKTNGVNNLGNTQFTEPRLMAKAYTRLGVAYEKKNMLAEAAQAYRDGIAYESSDLLKQKLADVLKKQ</sequence>
<reference evidence="10 11" key="1">
    <citation type="journal article" date="2022" name="bioRxiv">
        <title>Genomics of Preaxostyla Flagellates Illuminates Evolutionary Transitions and the Path Towards Mitochondrial Loss.</title>
        <authorList>
            <person name="Novak L.V.F."/>
            <person name="Treitli S.C."/>
            <person name="Pyrih J."/>
            <person name="Halakuc P."/>
            <person name="Pipaliya S.V."/>
            <person name="Vacek V."/>
            <person name="Brzon O."/>
            <person name="Soukal P."/>
            <person name="Eme L."/>
            <person name="Dacks J.B."/>
            <person name="Karnkowska A."/>
            <person name="Elias M."/>
            <person name="Hampl V."/>
        </authorList>
    </citation>
    <scope>NUCLEOTIDE SEQUENCE [LARGE SCALE GENOMIC DNA]</scope>
    <source>
        <strain evidence="10">NAU3</strain>
        <tissue evidence="10">Gut</tissue>
    </source>
</reference>
<evidence type="ECO:0000256" key="3">
    <source>
        <dbReference type="ARBA" id="ARBA00022692"/>
    </source>
</evidence>
<comment type="caution">
    <text evidence="10">The sequence shown here is derived from an EMBL/GenBank/DDBJ whole genome shotgun (WGS) entry which is preliminary data.</text>
</comment>
<keyword evidence="11" id="KW-1185">Reference proteome</keyword>
<comment type="subcellular location">
    <subcellularLocation>
        <location evidence="1">Membrane</location>
    </subcellularLocation>
</comment>
<evidence type="ECO:0000256" key="1">
    <source>
        <dbReference type="ARBA" id="ARBA00004370"/>
    </source>
</evidence>
<protein>
    <submittedName>
        <fullName evidence="10">ALA-interacting subunit 5</fullName>
    </submittedName>
</protein>
<evidence type="ECO:0000256" key="2">
    <source>
        <dbReference type="ARBA" id="ARBA00009457"/>
    </source>
</evidence>
<dbReference type="Pfam" id="PF03381">
    <property type="entry name" value="CDC50"/>
    <property type="match status" value="1"/>
</dbReference>
<proteinExistence type="inferred from homology"/>
<gene>
    <name evidence="10" type="ORF">BLNAU_6563</name>
</gene>
<dbReference type="SMART" id="SM00028">
    <property type="entry name" value="TPR"/>
    <property type="match status" value="6"/>
</dbReference>
<name>A0ABQ9Y496_9EUKA</name>
<evidence type="ECO:0000313" key="10">
    <source>
        <dbReference type="EMBL" id="KAK2958529.1"/>
    </source>
</evidence>
<keyword evidence="4" id="KW-0677">Repeat</keyword>
<dbReference type="Gene3D" id="1.25.40.10">
    <property type="entry name" value="Tetratricopeptide repeat domain"/>
    <property type="match status" value="2"/>
</dbReference>
<accession>A0ABQ9Y496</accession>
<dbReference type="Proteomes" id="UP001281761">
    <property type="component" value="Unassembled WGS sequence"/>
</dbReference>